<dbReference type="SUPFAM" id="SSF54373">
    <property type="entry name" value="FAD-linked reductases, C-terminal domain"/>
    <property type="match status" value="1"/>
</dbReference>
<dbReference type="InterPro" id="IPR050464">
    <property type="entry name" value="Zeta_carotene_desat/Oxidored"/>
</dbReference>
<dbReference type="PANTHER" id="PTHR42923:SF3">
    <property type="entry name" value="PROTOPORPHYRINOGEN OXIDASE"/>
    <property type="match status" value="1"/>
</dbReference>
<evidence type="ECO:0000256" key="5">
    <source>
        <dbReference type="ARBA" id="ARBA00012402"/>
    </source>
</evidence>
<dbReference type="EMBL" id="JAMQJZ010000004">
    <property type="protein sequence ID" value="MDC3420129.1"/>
    <property type="molecule type" value="Genomic_DNA"/>
</dbReference>
<evidence type="ECO:0000313" key="13">
    <source>
        <dbReference type="EMBL" id="MDC3420129.1"/>
    </source>
</evidence>
<comment type="caution">
    <text evidence="13">The sequence shown here is derived from an EMBL/GenBank/DDBJ whole genome shotgun (WGS) entry which is preliminary data.</text>
</comment>
<keyword evidence="7 11" id="KW-0285">Flavoprotein</keyword>
<keyword evidence="8 11" id="KW-0274">FAD</keyword>
<evidence type="ECO:0000256" key="1">
    <source>
        <dbReference type="ARBA" id="ARBA00001755"/>
    </source>
</evidence>
<evidence type="ECO:0000256" key="2">
    <source>
        <dbReference type="ARBA" id="ARBA00001974"/>
    </source>
</evidence>
<dbReference type="InterPro" id="IPR002937">
    <property type="entry name" value="Amino_oxidase"/>
</dbReference>
<protein>
    <recommendedName>
        <fullName evidence="6 11">Coproporphyrinogen III oxidase</fullName>
        <ecNumber evidence="5 11">1.3.3.15</ecNumber>
    </recommendedName>
</protein>
<dbReference type="InterPro" id="IPR004572">
    <property type="entry name" value="Protoporphyrinogen_oxidase"/>
</dbReference>
<dbReference type="Gene3D" id="3.90.660.20">
    <property type="entry name" value="Protoporphyrinogen oxidase, mitochondrial, domain 2"/>
    <property type="match status" value="1"/>
</dbReference>
<dbReference type="SUPFAM" id="SSF51905">
    <property type="entry name" value="FAD/NAD(P)-binding domain"/>
    <property type="match status" value="1"/>
</dbReference>
<dbReference type="Pfam" id="PF01593">
    <property type="entry name" value="Amino_oxidase"/>
    <property type="match status" value="1"/>
</dbReference>
<dbReference type="Gene3D" id="3.50.50.60">
    <property type="entry name" value="FAD/NAD(P)-binding domain"/>
    <property type="match status" value="1"/>
</dbReference>
<dbReference type="Proteomes" id="UP001145072">
    <property type="component" value="Unassembled WGS sequence"/>
</dbReference>
<evidence type="ECO:0000256" key="10">
    <source>
        <dbReference type="ARBA" id="ARBA00023133"/>
    </source>
</evidence>
<evidence type="ECO:0000313" key="14">
    <source>
        <dbReference type="Proteomes" id="UP001145072"/>
    </source>
</evidence>
<dbReference type="PANTHER" id="PTHR42923">
    <property type="entry name" value="PROTOPORPHYRINOGEN OXIDASE"/>
    <property type="match status" value="1"/>
</dbReference>
<sequence>MKQIAIIGGGITGLTAAYYLQEQIKEQQLPYEIKLIEASDQLGGKIKTVQKNGYTIERGPDSFLIRKASAAKLAKEVGLADALVKNGSGGSYILVNDKLHKMPSGSFMGIPTEVRPFLFSSLFSWKGKFRAAFDFILPKGEPVSDQSLGLFFRRRFGDELVENLVEPLLSGIYAGDIDDLSLMATFPNFYQLEQKHRSLVKGLNVMMPKKKQAKGVKKPSMFYSLKGGLQALVEAIEVRLNSDAVMKGVSVDQIERMDGRYHLSLDDESVYEADAVVIASPYFAAQNMLRQYTFMDAFNDMRATSVANVVLAFDQAAIKQDIDGTGFVVSRNSSYRITACTWTHKKWPETAAPEGKALLRCYLGKPGDEDVVNLSDEELEEIVLNDLNKTMHITDKPEFSVITRWKNAMPQYSVGHKERIHSVMEQMKEHTPGVFLAGGSYQGIGIPDCIDQGEAAVTKVLEYLKS</sequence>
<name>A0A9X4AHW7_9BACI</name>
<dbReference type="Gene3D" id="1.10.3110.10">
    <property type="entry name" value="protoporphyrinogen ix oxidase, domain 3"/>
    <property type="match status" value="1"/>
</dbReference>
<dbReference type="RefSeq" id="WP_259868394.1">
    <property type="nucleotide sequence ID" value="NZ_JAMQJZ010000004.1"/>
</dbReference>
<evidence type="ECO:0000256" key="6">
    <source>
        <dbReference type="ARBA" id="ARBA00019046"/>
    </source>
</evidence>
<keyword evidence="10 11" id="KW-0350">Heme biosynthesis</keyword>
<comment type="function">
    <text evidence="11">Involved in coproporphyrin-dependent heme b biosynthesis. Catalyzes the oxidation of coproporphyrinogen III to coproporphyrin III.</text>
</comment>
<evidence type="ECO:0000256" key="9">
    <source>
        <dbReference type="ARBA" id="ARBA00023002"/>
    </source>
</evidence>
<dbReference type="InterPro" id="IPR036188">
    <property type="entry name" value="FAD/NAD-bd_sf"/>
</dbReference>
<accession>A0A9X4AHW7</accession>
<feature type="domain" description="Amine oxidase" evidence="12">
    <location>
        <begin position="11"/>
        <end position="461"/>
    </location>
</feature>
<evidence type="ECO:0000256" key="4">
    <source>
        <dbReference type="ARBA" id="ARBA00008310"/>
    </source>
</evidence>
<keyword evidence="11" id="KW-0963">Cytoplasm</keyword>
<comment type="similarity">
    <text evidence="4 11">Belongs to the protoporphyrinogen/coproporphyrinogen oxidase family. Coproporphyrinogen III oxidase subfamily.</text>
</comment>
<dbReference type="GO" id="GO:0006783">
    <property type="term" value="P:heme biosynthetic process"/>
    <property type="evidence" value="ECO:0007669"/>
    <property type="project" value="UniProtKB-UniRule"/>
</dbReference>
<dbReference type="NCBIfam" id="NF008845">
    <property type="entry name" value="PRK11883.1-5"/>
    <property type="match status" value="1"/>
</dbReference>
<comment type="catalytic activity">
    <reaction evidence="1">
        <text>coproporphyrinogen III + 3 O2 = coproporphyrin III + 3 H2O2</text>
        <dbReference type="Rhea" id="RHEA:43436"/>
        <dbReference type="ChEBI" id="CHEBI:15379"/>
        <dbReference type="ChEBI" id="CHEBI:16240"/>
        <dbReference type="ChEBI" id="CHEBI:57309"/>
        <dbReference type="ChEBI" id="CHEBI:131725"/>
        <dbReference type="EC" id="1.3.3.15"/>
    </reaction>
    <physiologicalReaction direction="left-to-right" evidence="1">
        <dbReference type="Rhea" id="RHEA:43437"/>
    </physiologicalReaction>
</comment>
<comment type="pathway">
    <text evidence="3 11">Porphyrin-containing compound metabolism; protoheme biosynthesis.</text>
</comment>
<evidence type="ECO:0000256" key="3">
    <source>
        <dbReference type="ARBA" id="ARBA00004744"/>
    </source>
</evidence>
<evidence type="ECO:0000256" key="8">
    <source>
        <dbReference type="ARBA" id="ARBA00022827"/>
    </source>
</evidence>
<comment type="cofactor">
    <cofactor evidence="2 11">
        <name>FAD</name>
        <dbReference type="ChEBI" id="CHEBI:57692"/>
    </cofactor>
</comment>
<proteinExistence type="inferred from homology"/>
<dbReference type="GO" id="GO:0005737">
    <property type="term" value="C:cytoplasm"/>
    <property type="evidence" value="ECO:0007669"/>
    <property type="project" value="UniProtKB-SubCell"/>
</dbReference>
<gene>
    <name evidence="13" type="primary">hemY</name>
    <name evidence="13" type="ORF">NC661_07070</name>
</gene>
<dbReference type="NCBIfam" id="TIGR00562">
    <property type="entry name" value="proto_IX_ox"/>
    <property type="match status" value="1"/>
</dbReference>
<dbReference type="GO" id="GO:0004729">
    <property type="term" value="F:oxygen-dependent protoporphyrinogen oxidase activity"/>
    <property type="evidence" value="ECO:0007669"/>
    <property type="project" value="UniProtKB-UniRule"/>
</dbReference>
<reference evidence="13" key="1">
    <citation type="submission" date="2022-06" db="EMBL/GenBank/DDBJ databases">
        <title>Aquibacillus sp. a new bacterium isolated from soil saline samples.</title>
        <authorList>
            <person name="Galisteo C."/>
            <person name="De La Haba R."/>
            <person name="Sanchez-Porro C."/>
            <person name="Ventosa A."/>
        </authorList>
    </citation>
    <scope>NUCLEOTIDE SEQUENCE</scope>
    <source>
        <strain evidence="13">JCM 12387</strain>
    </source>
</reference>
<keyword evidence="9 11" id="KW-0560">Oxidoreductase</keyword>
<comment type="subcellular location">
    <subcellularLocation>
        <location evidence="11">Cytoplasm</location>
    </subcellularLocation>
</comment>
<evidence type="ECO:0000256" key="11">
    <source>
        <dbReference type="RuleBase" id="RU364052"/>
    </source>
</evidence>
<dbReference type="AlphaFoldDB" id="A0A9X4AHW7"/>
<evidence type="ECO:0000259" key="12">
    <source>
        <dbReference type="Pfam" id="PF01593"/>
    </source>
</evidence>
<dbReference type="EC" id="1.3.3.15" evidence="5 11"/>
<keyword evidence="14" id="KW-1185">Reference proteome</keyword>
<organism evidence="13 14">
    <name type="scientific">Aquibacillus koreensis</name>
    <dbReference type="NCBI Taxonomy" id="279446"/>
    <lineage>
        <taxon>Bacteria</taxon>
        <taxon>Bacillati</taxon>
        <taxon>Bacillota</taxon>
        <taxon>Bacilli</taxon>
        <taxon>Bacillales</taxon>
        <taxon>Bacillaceae</taxon>
        <taxon>Aquibacillus</taxon>
    </lineage>
</organism>
<evidence type="ECO:0000256" key="7">
    <source>
        <dbReference type="ARBA" id="ARBA00022630"/>
    </source>
</evidence>